<gene>
    <name evidence="2" type="ORF">V1478_011725</name>
</gene>
<organism evidence="2 3">
    <name type="scientific">Vespula squamosa</name>
    <name type="common">Southern yellow jacket</name>
    <name type="synonym">Wasp</name>
    <dbReference type="NCBI Taxonomy" id="30214"/>
    <lineage>
        <taxon>Eukaryota</taxon>
        <taxon>Metazoa</taxon>
        <taxon>Ecdysozoa</taxon>
        <taxon>Arthropoda</taxon>
        <taxon>Hexapoda</taxon>
        <taxon>Insecta</taxon>
        <taxon>Pterygota</taxon>
        <taxon>Neoptera</taxon>
        <taxon>Endopterygota</taxon>
        <taxon>Hymenoptera</taxon>
        <taxon>Apocrita</taxon>
        <taxon>Aculeata</taxon>
        <taxon>Vespoidea</taxon>
        <taxon>Vespidae</taxon>
        <taxon>Vespinae</taxon>
        <taxon>Vespula</taxon>
    </lineage>
</organism>
<proteinExistence type="predicted"/>
<sequence length="96" mass="10822">MRRNVIHLTDQTTNHPTIRPTDQPTNPSTYLYQPLRSRAMHNYALGVLGTPSVSCVLLSPLIRDDVFESADLRTSRSTSRNGNLNEPTKSEAWDLN</sequence>
<protein>
    <submittedName>
        <fullName evidence="2">Uncharacterized protein</fullName>
    </submittedName>
</protein>
<dbReference type="EMBL" id="JAUDFV010000152">
    <property type="protein sequence ID" value="KAL2717849.1"/>
    <property type="molecule type" value="Genomic_DNA"/>
</dbReference>
<accession>A0ABD2AB73</accession>
<name>A0ABD2AB73_VESSQ</name>
<comment type="caution">
    <text evidence="2">The sequence shown here is derived from an EMBL/GenBank/DDBJ whole genome shotgun (WGS) entry which is preliminary data.</text>
</comment>
<feature type="compositionally biased region" description="Polar residues" evidence="1">
    <location>
        <begin position="9"/>
        <end position="27"/>
    </location>
</feature>
<evidence type="ECO:0000256" key="1">
    <source>
        <dbReference type="SAM" id="MobiDB-lite"/>
    </source>
</evidence>
<dbReference type="AlphaFoldDB" id="A0ABD2AB73"/>
<feature type="region of interest" description="Disordered" evidence="1">
    <location>
        <begin position="69"/>
        <end position="96"/>
    </location>
</feature>
<evidence type="ECO:0000313" key="2">
    <source>
        <dbReference type="EMBL" id="KAL2717849.1"/>
    </source>
</evidence>
<dbReference type="Proteomes" id="UP001607302">
    <property type="component" value="Unassembled WGS sequence"/>
</dbReference>
<reference evidence="2 3" key="1">
    <citation type="journal article" date="2024" name="Ann. Entomol. Soc. Am.">
        <title>Genomic analyses of the southern and eastern yellowjacket wasps (Hymenoptera: Vespidae) reveal evolutionary signatures of social life.</title>
        <authorList>
            <person name="Catto M.A."/>
            <person name="Caine P.B."/>
            <person name="Orr S.E."/>
            <person name="Hunt B.G."/>
            <person name="Goodisman M.A.D."/>
        </authorList>
    </citation>
    <scope>NUCLEOTIDE SEQUENCE [LARGE SCALE GENOMIC DNA]</scope>
    <source>
        <strain evidence="2">233</strain>
        <tissue evidence="2">Head and thorax</tissue>
    </source>
</reference>
<keyword evidence="3" id="KW-1185">Reference proteome</keyword>
<feature type="region of interest" description="Disordered" evidence="1">
    <location>
        <begin position="1"/>
        <end position="27"/>
    </location>
</feature>
<evidence type="ECO:0000313" key="3">
    <source>
        <dbReference type="Proteomes" id="UP001607302"/>
    </source>
</evidence>
<feature type="compositionally biased region" description="Polar residues" evidence="1">
    <location>
        <begin position="75"/>
        <end position="87"/>
    </location>
</feature>